<feature type="domain" description="Peptidase M16 C-terminal" evidence="2">
    <location>
        <begin position="222"/>
        <end position="396"/>
    </location>
</feature>
<dbReference type="OrthoDB" id="9811314at2"/>
<sequence length="487" mass="52593">MIKRNDPRHTISDRVIADTSIAQSDLTDQATTPPLGSKLETLKELDGKAPARRALNIQTWNTAEGAKVLFVEAHELPMLDIFLTFAAGSSQDDKTPGIAKLTSYMLKEGINGKDANAIAQGFEALGAQLETGADDDSATVWLRSLSAAQKREPALKLFSEVVGKPTFPSDAMTRLKNLMIANIESEKLEPRAIAWNELYKKIYGDHPYAHRTNSNEKDVNAITQTHLKAFHAEGYAAGNAVIAMIGDLSREEAQAIAAQVSTSLPKGPKLAKTGDPVEPEASATHIEFPSSQAQILLGQLGITRNDSDYAALMAGSSILGGSGFGSRLMTEVREKRGLTYDVWSKFLTQKASGVFMVELQTRAEMSENTLKLVQEIVRDFIANGPTQNELDNVKRKIIGSFPLEVAGNGAIGARLADIGFYDLPLSHFDDYLAAIQSLTVQQVKTVMSKHLSADKMIAVTVGPTVAQKELPAPIEKPASQAADARAH</sequence>
<keyword evidence="3" id="KW-0378">Hydrolase</keyword>
<evidence type="ECO:0000313" key="3">
    <source>
        <dbReference type="EMBL" id="SHN16176.1"/>
    </source>
</evidence>
<protein>
    <submittedName>
        <fullName evidence="3">Zinc protease</fullName>
    </submittedName>
</protein>
<dbReference type="PANTHER" id="PTHR11851">
    <property type="entry name" value="METALLOPROTEASE"/>
    <property type="match status" value="1"/>
</dbReference>
<dbReference type="RefSeq" id="WP_073169212.1">
    <property type="nucleotide sequence ID" value="NZ_FRDA01000010.1"/>
</dbReference>
<proteinExistence type="predicted"/>
<dbReference type="GO" id="GO:0006508">
    <property type="term" value="P:proteolysis"/>
    <property type="evidence" value="ECO:0007669"/>
    <property type="project" value="UniProtKB-KW"/>
</dbReference>
<keyword evidence="3" id="KW-0645">Protease</keyword>
<dbReference type="InterPro" id="IPR011765">
    <property type="entry name" value="Pept_M16_N"/>
</dbReference>
<evidence type="ECO:0000313" key="4">
    <source>
        <dbReference type="Proteomes" id="UP000183983"/>
    </source>
</evidence>
<dbReference type="GO" id="GO:0008233">
    <property type="term" value="F:peptidase activity"/>
    <property type="evidence" value="ECO:0007669"/>
    <property type="project" value="UniProtKB-KW"/>
</dbReference>
<dbReference type="EMBL" id="FRDA01000010">
    <property type="protein sequence ID" value="SHN16176.1"/>
    <property type="molecule type" value="Genomic_DNA"/>
</dbReference>
<gene>
    <name evidence="3" type="ORF">SAMN05216593_110167</name>
</gene>
<dbReference type="Proteomes" id="UP000183983">
    <property type="component" value="Unassembled WGS sequence"/>
</dbReference>
<dbReference type="AlphaFoldDB" id="A0A1M7PGQ8"/>
<name>A0A1M7PGQ8_9PSED</name>
<dbReference type="Pfam" id="PF00675">
    <property type="entry name" value="Peptidase_M16"/>
    <property type="match status" value="1"/>
</dbReference>
<feature type="domain" description="Peptidase M16 N-terminal" evidence="1">
    <location>
        <begin position="79"/>
        <end position="210"/>
    </location>
</feature>
<dbReference type="GO" id="GO:0046872">
    <property type="term" value="F:metal ion binding"/>
    <property type="evidence" value="ECO:0007669"/>
    <property type="project" value="InterPro"/>
</dbReference>
<dbReference type="InterPro" id="IPR050361">
    <property type="entry name" value="MPP/UQCRC_Complex"/>
</dbReference>
<dbReference type="Gene3D" id="3.30.830.10">
    <property type="entry name" value="Metalloenzyme, LuxS/M16 peptidase-like"/>
    <property type="match status" value="2"/>
</dbReference>
<organism evidence="3 4">
    <name type="scientific">Pseudomonas asturiensis</name>
    <dbReference type="NCBI Taxonomy" id="1190415"/>
    <lineage>
        <taxon>Bacteria</taxon>
        <taxon>Pseudomonadati</taxon>
        <taxon>Pseudomonadota</taxon>
        <taxon>Gammaproteobacteria</taxon>
        <taxon>Pseudomonadales</taxon>
        <taxon>Pseudomonadaceae</taxon>
        <taxon>Pseudomonas</taxon>
    </lineage>
</organism>
<dbReference type="InterPro" id="IPR011249">
    <property type="entry name" value="Metalloenz_LuxS/M16"/>
</dbReference>
<dbReference type="PANTHER" id="PTHR11851:SF224">
    <property type="entry name" value="PROCESSING PROTEASE"/>
    <property type="match status" value="1"/>
</dbReference>
<reference evidence="3 4" key="1">
    <citation type="submission" date="2016-11" db="EMBL/GenBank/DDBJ databases">
        <authorList>
            <person name="Jaros S."/>
            <person name="Januszkiewicz K."/>
            <person name="Wedrychowicz H."/>
        </authorList>
    </citation>
    <scope>NUCLEOTIDE SEQUENCE [LARGE SCALE GENOMIC DNA]</scope>
    <source>
        <strain evidence="3 4">LMG 26898</strain>
    </source>
</reference>
<dbReference type="Pfam" id="PF05193">
    <property type="entry name" value="Peptidase_M16_C"/>
    <property type="match status" value="1"/>
</dbReference>
<evidence type="ECO:0000259" key="2">
    <source>
        <dbReference type="Pfam" id="PF05193"/>
    </source>
</evidence>
<dbReference type="InterPro" id="IPR007863">
    <property type="entry name" value="Peptidase_M16_C"/>
</dbReference>
<dbReference type="STRING" id="1190415.SAMN05216593_110167"/>
<accession>A0A1M7PGQ8</accession>
<dbReference type="SUPFAM" id="SSF63411">
    <property type="entry name" value="LuxS/MPP-like metallohydrolase"/>
    <property type="match status" value="2"/>
</dbReference>
<evidence type="ECO:0000259" key="1">
    <source>
        <dbReference type="Pfam" id="PF00675"/>
    </source>
</evidence>